<evidence type="ECO:0000313" key="4">
    <source>
        <dbReference type="EMBL" id="ADH63319.1"/>
    </source>
</evidence>
<dbReference type="Gene3D" id="2.60.40.10">
    <property type="entry name" value="Immunoglobulins"/>
    <property type="match status" value="1"/>
</dbReference>
<accession>D7BEW6</accession>
<feature type="domain" description="Glyoxal oxidase N-terminal" evidence="2">
    <location>
        <begin position="139"/>
        <end position="466"/>
    </location>
</feature>
<dbReference type="SUPFAM" id="SSF81296">
    <property type="entry name" value="E set domains"/>
    <property type="match status" value="1"/>
</dbReference>
<dbReference type="SUPFAM" id="SSF50965">
    <property type="entry name" value="Galactose oxidase, central domain"/>
    <property type="match status" value="1"/>
</dbReference>
<name>D7BEW6_ALLS1</name>
<dbReference type="RefSeq" id="WP_013157888.1">
    <property type="nucleotide sequence ID" value="NC_014212.1"/>
</dbReference>
<dbReference type="Proteomes" id="UP000001916">
    <property type="component" value="Chromosome"/>
</dbReference>
<dbReference type="InterPro" id="IPR015202">
    <property type="entry name" value="GO-like_E_set"/>
</dbReference>
<dbReference type="InterPro" id="IPR014756">
    <property type="entry name" value="Ig_E-set"/>
</dbReference>
<dbReference type="STRING" id="526227.Mesil_1426"/>
<keyword evidence="5" id="KW-1185">Reference proteome</keyword>
<keyword evidence="4" id="KW-0560">Oxidoreductase</keyword>
<evidence type="ECO:0000256" key="1">
    <source>
        <dbReference type="ARBA" id="ARBA00022729"/>
    </source>
</evidence>
<dbReference type="CDD" id="cd02851">
    <property type="entry name" value="E_set_GO_C"/>
    <property type="match status" value="1"/>
</dbReference>
<keyword evidence="1" id="KW-0732">Signal</keyword>
<dbReference type="KEGG" id="msv:Mesil_1426"/>
<dbReference type="EMBL" id="CP002042">
    <property type="protein sequence ID" value="ADH63319.1"/>
    <property type="molecule type" value="Genomic_DNA"/>
</dbReference>
<evidence type="ECO:0000313" key="5">
    <source>
        <dbReference type="Proteomes" id="UP000001916"/>
    </source>
</evidence>
<gene>
    <name evidence="4" type="ordered locus">Mesil_1426</name>
</gene>
<dbReference type="eggNOG" id="COG1572">
    <property type="taxonomic scope" value="Bacteria"/>
</dbReference>
<dbReference type="PANTHER" id="PTHR32208">
    <property type="entry name" value="SECRETED PROTEIN-RELATED"/>
    <property type="match status" value="1"/>
</dbReference>
<dbReference type="InterPro" id="IPR037293">
    <property type="entry name" value="Gal_Oxidase_central_sf"/>
</dbReference>
<reference evidence="4 5" key="1">
    <citation type="journal article" date="2010" name="Stand. Genomic Sci.">
        <title>Complete genome sequence of Meiothermus silvanus type strain (VI-R2).</title>
        <authorList>
            <person name="Sikorski J."/>
            <person name="Tindall B.J."/>
            <person name="Lowry S."/>
            <person name="Lucas S."/>
            <person name="Nolan M."/>
            <person name="Copeland A."/>
            <person name="Glavina Del Rio T."/>
            <person name="Tice H."/>
            <person name="Cheng J.F."/>
            <person name="Han C."/>
            <person name="Pitluck S."/>
            <person name="Liolios K."/>
            <person name="Ivanova N."/>
            <person name="Mavromatis K."/>
            <person name="Mikhailova N."/>
            <person name="Pati A."/>
            <person name="Goodwin L."/>
            <person name="Chen A."/>
            <person name="Palaniappan K."/>
            <person name="Land M."/>
            <person name="Hauser L."/>
            <person name="Chang Y.J."/>
            <person name="Jeffries C.D."/>
            <person name="Rohde M."/>
            <person name="Goker M."/>
            <person name="Woyke T."/>
            <person name="Bristow J."/>
            <person name="Eisen J.A."/>
            <person name="Markowitz V."/>
            <person name="Hugenholtz P."/>
            <person name="Kyrpides N.C."/>
            <person name="Klenk H.P."/>
            <person name="Lapidus A."/>
        </authorList>
    </citation>
    <scope>NUCLEOTIDE SEQUENCE [LARGE SCALE GENOMIC DNA]</scope>
    <source>
        <strain evidence="5">ATCC 700542 / DSM 9946 / VI-R2</strain>
    </source>
</reference>
<dbReference type="SMR" id="D7BEW6"/>
<proteinExistence type="predicted"/>
<evidence type="ECO:0000259" key="2">
    <source>
        <dbReference type="Pfam" id="PF07250"/>
    </source>
</evidence>
<dbReference type="OrthoDB" id="8673369at2"/>
<protein>
    <submittedName>
        <fullName evidence="4">Galactose oxidase</fullName>
        <ecNumber evidence="4">1.1.3.9</ecNumber>
    </submittedName>
</protein>
<dbReference type="AlphaFoldDB" id="D7BEW6"/>
<dbReference type="HOGENOM" id="CLU_013444_3_1_0"/>
<dbReference type="Pfam" id="PF07250">
    <property type="entry name" value="Glyoxal_oxid_N"/>
    <property type="match status" value="1"/>
</dbReference>
<dbReference type="InterPro" id="IPR011043">
    <property type="entry name" value="Gal_Oxase/kelch_b-propeller"/>
</dbReference>
<feature type="domain" description="Galactose oxidase-like Early set" evidence="3">
    <location>
        <begin position="498"/>
        <end position="591"/>
    </location>
</feature>
<dbReference type="EC" id="1.1.3.9" evidence="4"/>
<dbReference type="PANTHER" id="PTHR32208:SF21">
    <property type="entry name" value="LOW QUALITY PROTEIN: ALDEHYDE OXIDASE GLOX-LIKE"/>
    <property type="match status" value="1"/>
</dbReference>
<organism evidence="4 5">
    <name type="scientific">Allomeiothermus silvanus (strain ATCC 700542 / DSM 9946 / NBRC 106475 / NCIMB 13440 / VI-R2)</name>
    <name type="common">Thermus silvanus</name>
    <dbReference type="NCBI Taxonomy" id="526227"/>
    <lineage>
        <taxon>Bacteria</taxon>
        <taxon>Thermotogati</taxon>
        <taxon>Deinococcota</taxon>
        <taxon>Deinococci</taxon>
        <taxon>Thermales</taxon>
        <taxon>Thermaceae</taxon>
        <taxon>Allomeiothermus</taxon>
    </lineage>
</organism>
<dbReference type="InterPro" id="IPR009880">
    <property type="entry name" value="Glyoxal_oxidase_N"/>
</dbReference>
<dbReference type="PROSITE" id="PS51257">
    <property type="entry name" value="PROKAR_LIPOPROTEIN"/>
    <property type="match status" value="1"/>
</dbReference>
<sequence length="593" mass="64415">MGKLSERLRPNQLIGAIVALTLLAACTSNPKPQSDTPPPDESVYTIAQGPDLSAVWGTQGCDGTPGERYQKGCFGKILPWPGGTYVWNSNTGNKKIIPINTVLLPNGKVFTFGAGDDTFRFYPTEADIVNGGKISADLWDPLTGEHKPIDNTTTELFCSGQSALPDGRILIAGGHEGRLYTSSGPYLGSKDINLFDYQSNGWLSFPGRMAAFRWYPSSLALPSGEVLIIGGIDARASSNTPDPQLNNVEPLDIIEIWKVEGNTPSRRLLLNAPKRAYAHSQYPWLFIASNGKVFVAGQENRLVYLNTAGDGAWEDLVDGGMPRETPPSGYSTFVRNSGTATLYAPDKILVAGGSPGDGVTDYPVASALTIDLNLPGTPIVQSISPMNFPRRHHNATILPDGTVWVNGGTKGPGVNNQELENRVYDSELWNPDTRQWKLTAKAQKFRSYHSTSLLLPDGRVMTGGGGRCDGCAPQDDNADVEIYWPPYLFNPDGTLAQRPDITRYPTRVRYNQRFSVRVKGGVSKVTWLRLGSVTHSVNFDQRINALEFTSAGGDSYYVRTPANPNLAPPGFYMLFVVDGSGVPSTGRIIQIMP</sequence>
<evidence type="ECO:0000259" key="3">
    <source>
        <dbReference type="Pfam" id="PF09118"/>
    </source>
</evidence>
<dbReference type="Pfam" id="PF09118">
    <property type="entry name" value="GO-like_E_set"/>
    <property type="match status" value="1"/>
</dbReference>
<dbReference type="Gene3D" id="2.130.10.80">
    <property type="entry name" value="Galactose oxidase/kelch, beta-propeller"/>
    <property type="match status" value="1"/>
</dbReference>
<dbReference type="GO" id="GO:0045480">
    <property type="term" value="F:galactose oxidase activity"/>
    <property type="evidence" value="ECO:0007669"/>
    <property type="project" value="UniProtKB-EC"/>
</dbReference>
<dbReference type="InterPro" id="IPR013783">
    <property type="entry name" value="Ig-like_fold"/>
</dbReference>